<dbReference type="InterPro" id="IPR018357">
    <property type="entry name" value="Hexapep_transf_CS"/>
</dbReference>
<protein>
    <submittedName>
        <fullName evidence="5">UDP-3-O-[3-hydroxymyristoyl] glucosamine N-acyltransferase</fullName>
    </submittedName>
</protein>
<comment type="caution">
    <text evidence="5">The sequence shown here is derived from an EMBL/GenBank/DDBJ whole genome shotgun (WGS) entry which is preliminary data.</text>
</comment>
<reference evidence="5 7" key="1">
    <citation type="submission" date="2023-07" db="EMBL/GenBank/DDBJ databases">
        <title>Sorghum-associated microbial communities from plants grown in Nebraska, USA.</title>
        <authorList>
            <person name="Schachtman D."/>
        </authorList>
    </citation>
    <scope>NUCLEOTIDE SEQUENCE</scope>
    <source>
        <strain evidence="5">DS1006</strain>
        <strain evidence="6 7">DS1016</strain>
    </source>
</reference>
<evidence type="ECO:0000313" key="5">
    <source>
        <dbReference type="EMBL" id="MDP9905396.1"/>
    </source>
</evidence>
<dbReference type="AlphaFoldDB" id="A0AAW8D908"/>
<accession>A0AAW8D908</accession>
<dbReference type="EMBL" id="JAUSRG010000005">
    <property type="protein sequence ID" value="MDP9905396.1"/>
    <property type="molecule type" value="Genomic_DNA"/>
</dbReference>
<evidence type="ECO:0000313" key="6">
    <source>
        <dbReference type="EMBL" id="MDQ0180528.1"/>
    </source>
</evidence>
<organism evidence="5 8">
    <name type="scientific">Arthrobacter bambusae</name>
    <dbReference type="NCBI Taxonomy" id="1338426"/>
    <lineage>
        <taxon>Bacteria</taxon>
        <taxon>Bacillati</taxon>
        <taxon>Actinomycetota</taxon>
        <taxon>Actinomycetes</taxon>
        <taxon>Micrococcales</taxon>
        <taxon>Micrococcaceae</taxon>
        <taxon>Arthrobacter</taxon>
    </lineage>
</organism>
<dbReference type="Pfam" id="PF25087">
    <property type="entry name" value="GMPPB_C"/>
    <property type="match status" value="1"/>
</dbReference>
<dbReference type="EMBL" id="JAUSTF010000003">
    <property type="protein sequence ID" value="MDQ0180528.1"/>
    <property type="molecule type" value="Genomic_DNA"/>
</dbReference>
<keyword evidence="1" id="KW-0808">Transferase</keyword>
<keyword evidence="2" id="KW-0677">Repeat</keyword>
<dbReference type="GO" id="GO:0016740">
    <property type="term" value="F:transferase activity"/>
    <property type="evidence" value="ECO:0007669"/>
    <property type="project" value="UniProtKB-KW"/>
</dbReference>
<dbReference type="InterPro" id="IPR011004">
    <property type="entry name" value="Trimer_LpxA-like_sf"/>
</dbReference>
<evidence type="ECO:0000259" key="4">
    <source>
        <dbReference type="Pfam" id="PF25087"/>
    </source>
</evidence>
<dbReference type="Gene3D" id="2.160.10.10">
    <property type="entry name" value="Hexapeptide repeat proteins"/>
    <property type="match status" value="2"/>
</dbReference>
<evidence type="ECO:0000313" key="7">
    <source>
        <dbReference type="Proteomes" id="UP001230951"/>
    </source>
</evidence>
<sequence length="152" mass="15970">MKRRNRNIETVEDDAGMTTTYHRHPNGGGLLGPGARVEADSFIGATTYVEAGARVGSGCRIGRGSWIDRRATVGNHAFIGDDVYVGRGTVLGSWVHVGSHSRIGAGALIGRGVRLHGDTLVPEGARIPNAGSYSGSSSRTRKSRGPESRMAA</sequence>
<dbReference type="PROSITE" id="PS00101">
    <property type="entry name" value="HEXAPEP_TRANSFERASES"/>
    <property type="match status" value="1"/>
</dbReference>
<dbReference type="Proteomes" id="UP001230951">
    <property type="component" value="Unassembled WGS sequence"/>
</dbReference>
<keyword evidence="7" id="KW-1185">Reference proteome</keyword>
<evidence type="ECO:0000256" key="2">
    <source>
        <dbReference type="ARBA" id="ARBA00022737"/>
    </source>
</evidence>
<proteinExistence type="predicted"/>
<dbReference type="InterPro" id="IPR050179">
    <property type="entry name" value="Trans_hexapeptide_repeat"/>
</dbReference>
<dbReference type="RefSeq" id="WP_306961429.1">
    <property type="nucleotide sequence ID" value="NZ_JAUSRG010000005.1"/>
</dbReference>
<dbReference type="PANTHER" id="PTHR43300">
    <property type="entry name" value="ACETYLTRANSFERASE"/>
    <property type="match status" value="1"/>
</dbReference>
<dbReference type="SUPFAM" id="SSF51161">
    <property type="entry name" value="Trimeric LpxA-like enzymes"/>
    <property type="match status" value="1"/>
</dbReference>
<feature type="region of interest" description="Disordered" evidence="3">
    <location>
        <begin position="126"/>
        <end position="152"/>
    </location>
</feature>
<feature type="domain" description="Mannose-1-phosphate guanyltransferase C-terminal" evidence="4">
    <location>
        <begin position="30"/>
        <end position="123"/>
    </location>
</feature>
<evidence type="ECO:0000256" key="1">
    <source>
        <dbReference type="ARBA" id="ARBA00022679"/>
    </source>
</evidence>
<name>A0AAW8D908_9MICC</name>
<dbReference type="Proteomes" id="UP001242995">
    <property type="component" value="Unassembled WGS sequence"/>
</dbReference>
<gene>
    <name evidence="5" type="ORF">J2S90_002362</name>
    <name evidence="6" type="ORF">J2S93_001950</name>
</gene>
<dbReference type="InterPro" id="IPR056729">
    <property type="entry name" value="GMPPB_C"/>
</dbReference>
<evidence type="ECO:0000313" key="8">
    <source>
        <dbReference type="Proteomes" id="UP001242995"/>
    </source>
</evidence>
<evidence type="ECO:0000256" key="3">
    <source>
        <dbReference type="SAM" id="MobiDB-lite"/>
    </source>
</evidence>